<dbReference type="SMART" id="SM00020">
    <property type="entry name" value="Tryp_SPc"/>
    <property type="match status" value="1"/>
</dbReference>
<evidence type="ECO:0000256" key="1">
    <source>
        <dbReference type="ARBA" id="ARBA00022670"/>
    </source>
</evidence>
<organism evidence="5 6">
    <name type="scientific">Oikopleura dioica</name>
    <name type="common">Tunicate</name>
    <dbReference type="NCBI Taxonomy" id="34765"/>
    <lineage>
        <taxon>Eukaryota</taxon>
        <taxon>Metazoa</taxon>
        <taxon>Chordata</taxon>
        <taxon>Tunicata</taxon>
        <taxon>Appendicularia</taxon>
        <taxon>Copelata</taxon>
        <taxon>Oikopleuridae</taxon>
        <taxon>Oikopleura</taxon>
    </lineage>
</organism>
<sequence>MKSFKFFVFSNREKGFGFPFDRPSKDSLERMDTRIIGGEVSDLGNWPWQAAMLYAKYGSHIICAGTIVTKKVVIGAAHCVGNFETNLLTFSAGHTEESYQSSPVKRAVPHPDFNNFFHNDIALFELEKPFTWTEFVKPACLPYSDFVPSDSGRCVVSGFGKGSNDRLTHVVLPLWEKASCKSILESQGGATWTGLPLDESQFCAGYQPGGLDACQGDSGGPFVCKTNQGWVATGAVSYGYGCAEKNMPAVYANIPLYRDWMLAFIGESNDEIPDGCGEPVNKASFGDSILAPTLLDVENGNLWEGEEHRFVQEYKN</sequence>
<keyword evidence="3" id="KW-1015">Disulfide bond</keyword>
<name>A0ABN7SR84_OIKDI</name>
<dbReference type="PANTHER" id="PTHR24252">
    <property type="entry name" value="ACROSIN-RELATED"/>
    <property type="match status" value="1"/>
</dbReference>
<keyword evidence="2" id="KW-0378">Hydrolase</keyword>
<keyword evidence="2" id="KW-0720">Serine protease</keyword>
<dbReference type="InterPro" id="IPR009003">
    <property type="entry name" value="Peptidase_S1_PA"/>
</dbReference>
<accession>A0ABN7SR84</accession>
<dbReference type="SUPFAM" id="SSF50494">
    <property type="entry name" value="Trypsin-like serine proteases"/>
    <property type="match status" value="1"/>
</dbReference>
<evidence type="ECO:0000259" key="4">
    <source>
        <dbReference type="PROSITE" id="PS50240"/>
    </source>
</evidence>
<evidence type="ECO:0000256" key="2">
    <source>
        <dbReference type="ARBA" id="ARBA00022825"/>
    </source>
</evidence>
<dbReference type="Gene3D" id="2.40.10.10">
    <property type="entry name" value="Trypsin-like serine proteases"/>
    <property type="match status" value="1"/>
</dbReference>
<gene>
    <name evidence="5" type="ORF">OKIOD_LOCUS9637</name>
</gene>
<evidence type="ECO:0000256" key="3">
    <source>
        <dbReference type="ARBA" id="ARBA00023157"/>
    </source>
</evidence>
<dbReference type="PANTHER" id="PTHR24252:SF7">
    <property type="entry name" value="HYALIN"/>
    <property type="match status" value="1"/>
</dbReference>
<evidence type="ECO:0000313" key="6">
    <source>
        <dbReference type="Proteomes" id="UP001158576"/>
    </source>
</evidence>
<reference evidence="5 6" key="1">
    <citation type="submission" date="2021-04" db="EMBL/GenBank/DDBJ databases">
        <authorList>
            <person name="Bliznina A."/>
        </authorList>
    </citation>
    <scope>NUCLEOTIDE SEQUENCE [LARGE SCALE GENOMIC DNA]</scope>
</reference>
<protein>
    <submittedName>
        <fullName evidence="5">Oidioi.mRNA.OKI2018_I69.chr1.g872.t1.cds</fullName>
    </submittedName>
</protein>
<keyword evidence="1" id="KW-0645">Protease</keyword>
<dbReference type="InterPro" id="IPR001314">
    <property type="entry name" value="Peptidase_S1A"/>
</dbReference>
<dbReference type="InterPro" id="IPR001254">
    <property type="entry name" value="Trypsin_dom"/>
</dbReference>
<dbReference type="InterPro" id="IPR033116">
    <property type="entry name" value="TRYPSIN_SER"/>
</dbReference>
<dbReference type="PROSITE" id="PS00135">
    <property type="entry name" value="TRYPSIN_SER"/>
    <property type="match status" value="1"/>
</dbReference>
<dbReference type="PROSITE" id="PS50240">
    <property type="entry name" value="TRYPSIN_DOM"/>
    <property type="match status" value="1"/>
</dbReference>
<dbReference type="Pfam" id="PF00089">
    <property type="entry name" value="Trypsin"/>
    <property type="match status" value="1"/>
</dbReference>
<feature type="domain" description="Peptidase S1" evidence="4">
    <location>
        <begin position="35"/>
        <end position="266"/>
    </location>
</feature>
<proteinExistence type="predicted"/>
<dbReference type="CDD" id="cd00190">
    <property type="entry name" value="Tryp_SPc"/>
    <property type="match status" value="1"/>
</dbReference>
<dbReference type="PRINTS" id="PR00722">
    <property type="entry name" value="CHYMOTRYPSIN"/>
</dbReference>
<dbReference type="InterPro" id="IPR043504">
    <property type="entry name" value="Peptidase_S1_PA_chymotrypsin"/>
</dbReference>
<evidence type="ECO:0000313" key="5">
    <source>
        <dbReference type="EMBL" id="CAG5103654.1"/>
    </source>
</evidence>
<dbReference type="EMBL" id="OU015566">
    <property type="protein sequence ID" value="CAG5103654.1"/>
    <property type="molecule type" value="Genomic_DNA"/>
</dbReference>
<dbReference type="Proteomes" id="UP001158576">
    <property type="component" value="Chromosome 1"/>
</dbReference>
<keyword evidence="6" id="KW-1185">Reference proteome</keyword>